<accession>A0A9P0HEQ4</accession>
<feature type="region of interest" description="Disordered" evidence="1">
    <location>
        <begin position="1"/>
        <end position="79"/>
    </location>
</feature>
<organism evidence="3 4">
    <name type="scientific">Nezara viridula</name>
    <name type="common">Southern green stink bug</name>
    <name type="synonym">Cimex viridulus</name>
    <dbReference type="NCBI Taxonomy" id="85310"/>
    <lineage>
        <taxon>Eukaryota</taxon>
        <taxon>Metazoa</taxon>
        <taxon>Ecdysozoa</taxon>
        <taxon>Arthropoda</taxon>
        <taxon>Hexapoda</taxon>
        <taxon>Insecta</taxon>
        <taxon>Pterygota</taxon>
        <taxon>Neoptera</taxon>
        <taxon>Paraneoptera</taxon>
        <taxon>Hemiptera</taxon>
        <taxon>Heteroptera</taxon>
        <taxon>Panheteroptera</taxon>
        <taxon>Pentatomomorpha</taxon>
        <taxon>Pentatomoidea</taxon>
        <taxon>Pentatomidae</taxon>
        <taxon>Pentatominae</taxon>
        <taxon>Nezara</taxon>
    </lineage>
</organism>
<dbReference type="Pfam" id="PF00498">
    <property type="entry name" value="FHA"/>
    <property type="match status" value="1"/>
</dbReference>
<dbReference type="Proteomes" id="UP001152798">
    <property type="component" value="Chromosome 5"/>
</dbReference>
<proteinExistence type="predicted"/>
<dbReference type="PROSITE" id="PS50006">
    <property type="entry name" value="FHA_DOMAIN"/>
    <property type="match status" value="1"/>
</dbReference>
<dbReference type="InterPro" id="IPR050923">
    <property type="entry name" value="Cell_Proc_Reg/RNA_Proc"/>
</dbReference>
<keyword evidence="4" id="KW-1185">Reference proteome</keyword>
<evidence type="ECO:0000313" key="3">
    <source>
        <dbReference type="EMBL" id="CAH1401038.1"/>
    </source>
</evidence>
<feature type="compositionally biased region" description="Basic and acidic residues" evidence="1">
    <location>
        <begin position="35"/>
        <end position="53"/>
    </location>
</feature>
<dbReference type="Gene3D" id="2.60.200.20">
    <property type="match status" value="1"/>
</dbReference>
<dbReference type="SMART" id="SM00240">
    <property type="entry name" value="FHA"/>
    <property type="match status" value="1"/>
</dbReference>
<dbReference type="InterPro" id="IPR000253">
    <property type="entry name" value="FHA_dom"/>
</dbReference>
<feature type="region of interest" description="Disordered" evidence="1">
    <location>
        <begin position="128"/>
        <end position="167"/>
    </location>
</feature>
<dbReference type="AlphaFoldDB" id="A0A9P0HEQ4"/>
<dbReference type="PANTHER" id="PTHR23308">
    <property type="entry name" value="NUCLEAR INHIBITOR OF PROTEIN PHOSPHATASE-1"/>
    <property type="match status" value="1"/>
</dbReference>
<evidence type="ECO:0000259" key="2">
    <source>
        <dbReference type="PROSITE" id="PS50006"/>
    </source>
</evidence>
<feature type="domain" description="FHA" evidence="2">
    <location>
        <begin position="281"/>
        <end position="337"/>
    </location>
</feature>
<dbReference type="OrthoDB" id="444265at2759"/>
<protein>
    <recommendedName>
        <fullName evidence="2">FHA domain-containing protein</fullName>
    </recommendedName>
</protein>
<feature type="compositionally biased region" description="Basic and acidic residues" evidence="1">
    <location>
        <begin position="59"/>
        <end position="72"/>
    </location>
</feature>
<feature type="compositionally biased region" description="Basic and acidic residues" evidence="1">
    <location>
        <begin position="132"/>
        <end position="167"/>
    </location>
</feature>
<evidence type="ECO:0000313" key="4">
    <source>
        <dbReference type="Proteomes" id="UP001152798"/>
    </source>
</evidence>
<gene>
    <name evidence="3" type="ORF">NEZAVI_LOCUS10146</name>
</gene>
<reference evidence="3" key="1">
    <citation type="submission" date="2022-01" db="EMBL/GenBank/DDBJ databases">
        <authorList>
            <person name="King R."/>
        </authorList>
    </citation>
    <scope>NUCLEOTIDE SEQUENCE</scope>
</reference>
<dbReference type="InterPro" id="IPR008984">
    <property type="entry name" value="SMAD_FHA_dom_sf"/>
</dbReference>
<dbReference type="EMBL" id="OV725081">
    <property type="protein sequence ID" value="CAH1401038.1"/>
    <property type="molecule type" value="Genomic_DNA"/>
</dbReference>
<sequence>MTPKESTKMKDHHIKHRHRQDSDEHVHKKCRRKGEKSMEDSRDHHSRKNDHNERRRGHEHSEKSSVKRKEINQEPLDENITRKKHNSLVSYHDDSWSKITQISLCMKCLTIPPDNYNVYIRSATHPQNVPKSKWENDENDSRGSDWRGEEKWGKVEDKKEKKPLENKAKPDFGLSGKLAEEMLLKNVVRYVKGWTVRILKKEKSSINYFRRKVKNEDMFKFQDVGPLKITKIDLIFYSIKGVVIKYSEPPEARKPKRRWRLYPFKGDKSLPTLYIHRQSAYLIGRDRIVADLPIDHPSCSKQHAVLQYRVVPYGNRVRPYIIDLESANGTYVNNQKIETRKYVELLEKDVIKFAYSSREYVLLHEHSKADVEDDNVDILNDDNNED</sequence>
<name>A0A9P0HEQ4_NEZVI</name>
<dbReference type="SUPFAM" id="SSF49879">
    <property type="entry name" value="SMAD/FHA domain"/>
    <property type="match status" value="1"/>
</dbReference>
<feature type="compositionally biased region" description="Basic residues" evidence="1">
    <location>
        <begin position="10"/>
        <end position="19"/>
    </location>
</feature>
<evidence type="ECO:0000256" key="1">
    <source>
        <dbReference type="SAM" id="MobiDB-lite"/>
    </source>
</evidence>